<dbReference type="EMBL" id="KV878681">
    <property type="protein sequence ID" value="OJJ74648.1"/>
    <property type="molecule type" value="Genomic_DNA"/>
</dbReference>
<dbReference type="SUPFAM" id="SSF54368">
    <property type="entry name" value="Glutamine synthetase, N-terminal domain"/>
    <property type="match status" value="1"/>
</dbReference>
<evidence type="ECO:0000256" key="18">
    <source>
        <dbReference type="SAM" id="MobiDB-lite"/>
    </source>
</evidence>
<dbReference type="Pfam" id="PF10744">
    <property type="entry name" value="Med1"/>
    <property type="match status" value="1"/>
</dbReference>
<dbReference type="VEuPathDB" id="FungiDB:ASPBRDRAFT_52692"/>
<dbReference type="SUPFAM" id="SSF55931">
    <property type="entry name" value="Glutamine synthetase/guanido kinase"/>
    <property type="match status" value="1"/>
</dbReference>
<evidence type="ECO:0000256" key="15">
    <source>
        <dbReference type="PROSITE-ProRule" id="PRU01330"/>
    </source>
</evidence>
<dbReference type="RefSeq" id="XP_067481896.1">
    <property type="nucleotide sequence ID" value="XM_067626936.1"/>
</dbReference>
<evidence type="ECO:0000256" key="9">
    <source>
        <dbReference type="ARBA" id="ARBA00022840"/>
    </source>
</evidence>
<dbReference type="GO" id="GO:0004356">
    <property type="term" value="F:glutamine synthetase activity"/>
    <property type="evidence" value="ECO:0007669"/>
    <property type="project" value="UniProtKB-EC"/>
</dbReference>
<dbReference type="GO" id="GO:0016592">
    <property type="term" value="C:mediator complex"/>
    <property type="evidence" value="ECO:0007669"/>
    <property type="project" value="InterPro"/>
</dbReference>
<evidence type="ECO:0000256" key="13">
    <source>
        <dbReference type="ARBA" id="ARBA00023242"/>
    </source>
</evidence>
<feature type="region of interest" description="Disordered" evidence="18">
    <location>
        <begin position="632"/>
        <end position="655"/>
    </location>
</feature>
<dbReference type="Proteomes" id="UP000184499">
    <property type="component" value="Unassembled WGS sequence"/>
</dbReference>
<comment type="similarity">
    <text evidence="3 15 16">Belongs to the glutamine synthetase family.</text>
</comment>
<proteinExistence type="inferred from homology"/>
<evidence type="ECO:0000256" key="4">
    <source>
        <dbReference type="ARBA" id="ARBA00011823"/>
    </source>
</evidence>
<dbReference type="FunFam" id="3.10.20.70:FF:000004">
    <property type="entry name" value="Glutamine synthetase"/>
    <property type="match status" value="1"/>
</dbReference>
<dbReference type="FunFam" id="3.30.590.10:FF:000004">
    <property type="entry name" value="Glutamine synthetase"/>
    <property type="match status" value="1"/>
</dbReference>
<keyword evidence="12" id="KW-0804">Transcription</keyword>
<feature type="domain" description="GS beta-grasp" evidence="19">
    <location>
        <begin position="791"/>
        <end position="870"/>
    </location>
</feature>
<dbReference type="PANTHER" id="PTHR20852">
    <property type="entry name" value="GLUTAMINE SYNTHETASE"/>
    <property type="match status" value="1"/>
</dbReference>
<dbReference type="STRING" id="767769.A0A1L9USE1"/>
<evidence type="ECO:0000259" key="20">
    <source>
        <dbReference type="PROSITE" id="PS51987"/>
    </source>
</evidence>
<evidence type="ECO:0000259" key="19">
    <source>
        <dbReference type="PROSITE" id="PS51986"/>
    </source>
</evidence>
<keyword evidence="8 17" id="KW-0547">Nucleotide-binding</keyword>
<keyword evidence="11" id="KW-0010">Activator</keyword>
<dbReference type="GO" id="GO:0005524">
    <property type="term" value="F:ATP binding"/>
    <property type="evidence" value="ECO:0007669"/>
    <property type="project" value="UniProtKB-KW"/>
</dbReference>
<feature type="domain" description="GS catalytic" evidence="20">
    <location>
        <begin position="877"/>
        <end position="1123"/>
    </location>
</feature>
<dbReference type="InterPro" id="IPR008147">
    <property type="entry name" value="Gln_synt_N"/>
</dbReference>
<dbReference type="InterPro" id="IPR027302">
    <property type="entry name" value="Gln_synth_N_conserv_site"/>
</dbReference>
<evidence type="ECO:0000256" key="1">
    <source>
        <dbReference type="ARBA" id="ARBA00004123"/>
    </source>
</evidence>
<dbReference type="InterPro" id="IPR027303">
    <property type="entry name" value="Gln_synth_gly_rich_site"/>
</dbReference>
<dbReference type="EC" id="6.3.1.2" evidence="5 17"/>
<dbReference type="InterPro" id="IPR008146">
    <property type="entry name" value="Gln_synth_cat_dom"/>
</dbReference>
<comment type="similarity">
    <text evidence="2">Belongs to the Mediator complex subunit 1 family.</text>
</comment>
<dbReference type="OrthoDB" id="1936100at2759"/>
<dbReference type="PROSITE" id="PS00181">
    <property type="entry name" value="GLNA_ATP"/>
    <property type="match status" value="1"/>
</dbReference>
<evidence type="ECO:0000256" key="12">
    <source>
        <dbReference type="ARBA" id="ARBA00023163"/>
    </source>
</evidence>
<dbReference type="OMA" id="KWAEWIR"/>
<evidence type="ECO:0000256" key="2">
    <source>
        <dbReference type="ARBA" id="ARBA00006210"/>
    </source>
</evidence>
<evidence type="ECO:0000256" key="16">
    <source>
        <dbReference type="RuleBase" id="RU000384"/>
    </source>
</evidence>
<name>A0A1L9USE1_ASPBC</name>
<reference evidence="22" key="1">
    <citation type="journal article" date="2017" name="Genome Biol.">
        <title>Comparative genomics reveals high biological diversity and specific adaptations in the industrially and medically important fungal genus Aspergillus.</title>
        <authorList>
            <person name="de Vries R.P."/>
            <person name="Riley R."/>
            <person name="Wiebenga A."/>
            <person name="Aguilar-Osorio G."/>
            <person name="Amillis S."/>
            <person name="Uchima C.A."/>
            <person name="Anderluh G."/>
            <person name="Asadollahi M."/>
            <person name="Askin M."/>
            <person name="Barry K."/>
            <person name="Battaglia E."/>
            <person name="Bayram O."/>
            <person name="Benocci T."/>
            <person name="Braus-Stromeyer S.A."/>
            <person name="Caldana C."/>
            <person name="Canovas D."/>
            <person name="Cerqueira G.C."/>
            <person name="Chen F."/>
            <person name="Chen W."/>
            <person name="Choi C."/>
            <person name="Clum A."/>
            <person name="Dos Santos R.A."/>
            <person name="Damasio A.R."/>
            <person name="Diallinas G."/>
            <person name="Emri T."/>
            <person name="Fekete E."/>
            <person name="Flipphi M."/>
            <person name="Freyberg S."/>
            <person name="Gallo A."/>
            <person name="Gournas C."/>
            <person name="Habgood R."/>
            <person name="Hainaut M."/>
            <person name="Harispe M.L."/>
            <person name="Henrissat B."/>
            <person name="Hilden K.S."/>
            <person name="Hope R."/>
            <person name="Hossain A."/>
            <person name="Karabika E."/>
            <person name="Karaffa L."/>
            <person name="Karanyi Z."/>
            <person name="Krasevec N."/>
            <person name="Kuo A."/>
            <person name="Kusch H."/>
            <person name="LaButti K."/>
            <person name="Lagendijk E.L."/>
            <person name="Lapidus A."/>
            <person name="Levasseur A."/>
            <person name="Lindquist E."/>
            <person name="Lipzen A."/>
            <person name="Logrieco A.F."/>
            <person name="MacCabe A."/>
            <person name="Maekelae M.R."/>
            <person name="Malavazi I."/>
            <person name="Melin P."/>
            <person name="Meyer V."/>
            <person name="Mielnichuk N."/>
            <person name="Miskei M."/>
            <person name="Molnar A.P."/>
            <person name="Mule G."/>
            <person name="Ngan C.Y."/>
            <person name="Orejas M."/>
            <person name="Orosz E."/>
            <person name="Ouedraogo J.P."/>
            <person name="Overkamp K.M."/>
            <person name="Park H.-S."/>
            <person name="Perrone G."/>
            <person name="Piumi F."/>
            <person name="Punt P.J."/>
            <person name="Ram A.F."/>
            <person name="Ramon A."/>
            <person name="Rauscher S."/>
            <person name="Record E."/>
            <person name="Riano-Pachon D.M."/>
            <person name="Robert V."/>
            <person name="Roehrig J."/>
            <person name="Ruller R."/>
            <person name="Salamov A."/>
            <person name="Salih N.S."/>
            <person name="Samson R.A."/>
            <person name="Sandor E."/>
            <person name="Sanguinetti M."/>
            <person name="Schuetze T."/>
            <person name="Sepcic K."/>
            <person name="Shelest E."/>
            <person name="Sherlock G."/>
            <person name="Sophianopoulou V."/>
            <person name="Squina F.M."/>
            <person name="Sun H."/>
            <person name="Susca A."/>
            <person name="Todd R.B."/>
            <person name="Tsang A."/>
            <person name="Unkles S.E."/>
            <person name="van de Wiele N."/>
            <person name="van Rossen-Uffink D."/>
            <person name="Oliveira J.V."/>
            <person name="Vesth T.C."/>
            <person name="Visser J."/>
            <person name="Yu J.-H."/>
            <person name="Zhou M."/>
            <person name="Andersen M.R."/>
            <person name="Archer D.B."/>
            <person name="Baker S.E."/>
            <person name="Benoit I."/>
            <person name="Brakhage A.A."/>
            <person name="Braus G.H."/>
            <person name="Fischer R."/>
            <person name="Frisvad J.C."/>
            <person name="Goldman G.H."/>
            <person name="Houbraken J."/>
            <person name="Oakley B."/>
            <person name="Pocsi I."/>
            <person name="Scazzocchio C."/>
            <person name="Seiboth B."/>
            <person name="vanKuyk P.A."/>
            <person name="Wortman J."/>
            <person name="Dyer P.S."/>
            <person name="Grigoriev I.V."/>
        </authorList>
    </citation>
    <scope>NUCLEOTIDE SEQUENCE [LARGE SCALE GENOMIC DNA]</scope>
    <source>
        <strain evidence="22">CBS 101740 / IMI 381727 / IBT 21946</strain>
    </source>
</reference>
<dbReference type="Pfam" id="PF00120">
    <property type="entry name" value="Gln-synt_C"/>
    <property type="match status" value="1"/>
</dbReference>
<feature type="region of interest" description="Disordered" evidence="18">
    <location>
        <begin position="1"/>
        <end position="60"/>
    </location>
</feature>
<evidence type="ECO:0000256" key="6">
    <source>
        <dbReference type="ARBA" id="ARBA00021364"/>
    </source>
</evidence>
<comment type="catalytic activity">
    <reaction evidence="14 17">
        <text>L-glutamate + NH4(+) + ATP = L-glutamine + ADP + phosphate + H(+)</text>
        <dbReference type="Rhea" id="RHEA:16169"/>
        <dbReference type="ChEBI" id="CHEBI:15378"/>
        <dbReference type="ChEBI" id="CHEBI:28938"/>
        <dbReference type="ChEBI" id="CHEBI:29985"/>
        <dbReference type="ChEBI" id="CHEBI:30616"/>
        <dbReference type="ChEBI" id="CHEBI:43474"/>
        <dbReference type="ChEBI" id="CHEBI:58359"/>
        <dbReference type="ChEBI" id="CHEBI:456216"/>
        <dbReference type="EC" id="6.3.1.2"/>
    </reaction>
</comment>
<accession>A0A1L9USE1</accession>
<gene>
    <name evidence="21" type="ORF">ASPBRDRAFT_52692</name>
</gene>
<evidence type="ECO:0000256" key="14">
    <source>
        <dbReference type="ARBA" id="ARBA00049436"/>
    </source>
</evidence>
<dbReference type="Gene3D" id="3.10.20.70">
    <property type="entry name" value="Glutamine synthetase, N-terminal domain"/>
    <property type="match status" value="1"/>
</dbReference>
<sequence length="1123" mass="122667">MATPSSKPNPGATPTHLTSSPRPSGAHMARPISHKSPSTRTPSASGHGHIQPPASTHQYSTPLAATTGAEDPVTFSSPSALLALGGYSGISPSPAGHDGLVGAGMNENEIHAFRMPGLKLGGARDSDEERRRHIDDVVQLLRARISGRGVCREGIERLSDLEGFESIWQEDSLSIAGNFVDLEIDFHRGYDVVKGVSLKYATPDAQDGEQREEATAVLKRDLIQSPEEGDRGAWKSLRGFHENLQWLAKHDRLSQEVNCFEAIEGLYESLKRVWEAEWNHRKFAGVYDHLCSGWVGQPCMHKGSRIGLSLDYWVQQARVLDAKEKQKASSDAMVVDAPNGQPPDDESSSLEGKWSIVVECEEGYPSLRVSKDWVGSEVLTGVNNNDNGPSSSEAHGSEAAVVNWADPPATLTNNQGHPDAMALDSNMLGSSAPNRRFVARLEPALDLPILAASDIYRHLGMQLPQEFKMVTYDGLLAPGWSPLSAAGAMGLGPEEASQLERRRRRMSVQSVDSTGKPCTKHHSYTFQPFESVAGRTMRDIPFAHPRQLADILPILRQYAFLANLIRSVFSSSYKPDEDKTATPADSTSLPFSPPRFTDGKSKKDVIILSNADPNEKKLDALLGSFEKLATSPGAKGRGPVGVGNENSGPNSTVDGDVKVDVTLRTQLGQAPVIMLLFAVDHPDEASEPANVEAALTKVSISLEVGLNGRISVVDMTGLLDDNNTTTTDSMEDSPERKALELQSKIANVLELSQDIGILVEWILRWSSGEATVISNTENLMKYMSLDQRGTVQAEYVWIDAVGGCRSKTKTLSKPVTSVDELPEWNFDGSSTGQAPGDNSDVYLRPVAIFPDPFRRGDNILVLCETWDSDGTPNKYNHRHEANRLMEIHAKEEWWFGLEQEYTLLGTDGWPYGWPKGGFPGAQGPYYCGVGTGKVYCRDIVEAHYRACLYAGIKISGINAEVMPSQWEYQVGPCDGIEMGDHLWMSRFLLHRVAEEFGVKISFDPKPIKGDWNGAGLHTNVSSASMRAEGGMKVIEAAMKKLEARHVEHIAVYGEGNEERLTGRHETGNIDKFSYGVADRGGSIRIPRQVAKDGKGYFEDRRPASNACPYQITGIIVETLMGGN</sequence>
<dbReference type="InterPro" id="IPR014746">
    <property type="entry name" value="Gln_synth/guanido_kin_cat_dom"/>
</dbReference>
<evidence type="ECO:0000256" key="5">
    <source>
        <dbReference type="ARBA" id="ARBA00012937"/>
    </source>
</evidence>
<feature type="compositionally biased region" description="Polar residues" evidence="18">
    <location>
        <begin position="644"/>
        <end position="653"/>
    </location>
</feature>
<feature type="region of interest" description="Disordered" evidence="18">
    <location>
        <begin position="573"/>
        <end position="595"/>
    </location>
</feature>
<dbReference type="PROSITE" id="PS51987">
    <property type="entry name" value="GS_CATALYTIC"/>
    <property type="match status" value="1"/>
</dbReference>
<dbReference type="InterPro" id="IPR050292">
    <property type="entry name" value="Glutamine_Synthetase"/>
</dbReference>
<keyword evidence="10" id="KW-0805">Transcription regulation</keyword>
<evidence type="ECO:0000256" key="11">
    <source>
        <dbReference type="ARBA" id="ARBA00023159"/>
    </source>
</evidence>
<feature type="compositionally biased region" description="Polar residues" evidence="18">
    <location>
        <begin position="35"/>
        <end position="44"/>
    </location>
</feature>
<dbReference type="AlphaFoldDB" id="A0A1L9USE1"/>
<dbReference type="Pfam" id="PF03951">
    <property type="entry name" value="Gln-synt_N"/>
    <property type="match status" value="1"/>
</dbReference>
<evidence type="ECO:0000313" key="21">
    <source>
        <dbReference type="EMBL" id="OJJ74648.1"/>
    </source>
</evidence>
<dbReference type="SMART" id="SM01230">
    <property type="entry name" value="Gln-synt_C"/>
    <property type="match status" value="1"/>
</dbReference>
<keyword evidence="13" id="KW-0539">Nucleus</keyword>
<dbReference type="InterPro" id="IPR019680">
    <property type="entry name" value="Mediator_Med1"/>
</dbReference>
<dbReference type="InterPro" id="IPR036651">
    <property type="entry name" value="Gln_synt_N_sf"/>
</dbReference>
<protein>
    <recommendedName>
        <fullName evidence="6 17">Glutamine synthetase</fullName>
        <ecNumber evidence="5 17">6.3.1.2</ecNumber>
    </recommendedName>
</protein>
<dbReference type="GeneID" id="93579424"/>
<keyword evidence="9 17" id="KW-0067">ATP-binding</keyword>
<organism evidence="21 22">
    <name type="scientific">Aspergillus brasiliensis (strain CBS 101740 / IMI 381727 / IBT 21946)</name>
    <dbReference type="NCBI Taxonomy" id="767769"/>
    <lineage>
        <taxon>Eukaryota</taxon>
        <taxon>Fungi</taxon>
        <taxon>Dikarya</taxon>
        <taxon>Ascomycota</taxon>
        <taxon>Pezizomycotina</taxon>
        <taxon>Eurotiomycetes</taxon>
        <taxon>Eurotiomycetidae</taxon>
        <taxon>Eurotiales</taxon>
        <taxon>Aspergillaceae</taxon>
        <taxon>Aspergillus</taxon>
        <taxon>Aspergillus subgen. Circumdati</taxon>
    </lineage>
</organism>
<comment type="subunit">
    <text evidence="4">Homooctamer.</text>
</comment>
<dbReference type="GO" id="GO:0003712">
    <property type="term" value="F:transcription coregulator activity"/>
    <property type="evidence" value="ECO:0007669"/>
    <property type="project" value="InterPro"/>
</dbReference>
<evidence type="ECO:0000256" key="7">
    <source>
        <dbReference type="ARBA" id="ARBA00022598"/>
    </source>
</evidence>
<comment type="subcellular location">
    <subcellularLocation>
        <location evidence="1">Nucleus</location>
    </subcellularLocation>
</comment>
<feature type="region of interest" description="Disordered" evidence="18">
    <location>
        <begin position="325"/>
        <end position="350"/>
    </location>
</feature>
<evidence type="ECO:0000256" key="8">
    <source>
        <dbReference type="ARBA" id="ARBA00022741"/>
    </source>
</evidence>
<keyword evidence="22" id="KW-1185">Reference proteome</keyword>
<dbReference type="GO" id="GO:0045944">
    <property type="term" value="P:positive regulation of transcription by RNA polymerase II"/>
    <property type="evidence" value="ECO:0007669"/>
    <property type="project" value="UniProtKB-ARBA"/>
</dbReference>
<evidence type="ECO:0000256" key="3">
    <source>
        <dbReference type="ARBA" id="ARBA00009897"/>
    </source>
</evidence>
<dbReference type="GO" id="GO:0006542">
    <property type="term" value="P:glutamine biosynthetic process"/>
    <property type="evidence" value="ECO:0007669"/>
    <property type="project" value="InterPro"/>
</dbReference>
<dbReference type="GO" id="GO:0005737">
    <property type="term" value="C:cytoplasm"/>
    <property type="evidence" value="ECO:0007669"/>
    <property type="project" value="TreeGrafter"/>
</dbReference>
<dbReference type="PANTHER" id="PTHR20852:SF57">
    <property type="entry name" value="GLUTAMINE SYNTHETASE 2 CYTOPLASMIC"/>
    <property type="match status" value="1"/>
</dbReference>
<keyword evidence="7 17" id="KW-0436">Ligase</keyword>
<dbReference type="PROSITE" id="PS51986">
    <property type="entry name" value="GS_BETA_GRASP"/>
    <property type="match status" value="1"/>
</dbReference>
<evidence type="ECO:0000256" key="17">
    <source>
        <dbReference type="RuleBase" id="RU004356"/>
    </source>
</evidence>
<dbReference type="PROSITE" id="PS00180">
    <property type="entry name" value="GLNA_1"/>
    <property type="match status" value="1"/>
</dbReference>
<dbReference type="Gene3D" id="3.30.590.10">
    <property type="entry name" value="Glutamine synthetase/guanido kinase, catalytic domain"/>
    <property type="match status" value="1"/>
</dbReference>
<evidence type="ECO:0000256" key="10">
    <source>
        <dbReference type="ARBA" id="ARBA00023015"/>
    </source>
</evidence>
<evidence type="ECO:0000313" key="22">
    <source>
        <dbReference type="Proteomes" id="UP000184499"/>
    </source>
</evidence>